<dbReference type="Pfam" id="PF01494">
    <property type="entry name" value="FAD_binding_3"/>
    <property type="match status" value="1"/>
</dbReference>
<dbReference type="RefSeq" id="WP_125018625.1">
    <property type="nucleotide sequence ID" value="NZ_RQVQ01000012.1"/>
</dbReference>
<evidence type="ECO:0000256" key="3">
    <source>
        <dbReference type="ARBA" id="ARBA00023002"/>
    </source>
</evidence>
<keyword evidence="3" id="KW-0560">Oxidoreductase</keyword>
<dbReference type="Proteomes" id="UP000275719">
    <property type="component" value="Unassembled WGS sequence"/>
</dbReference>
<evidence type="ECO:0000313" key="7">
    <source>
        <dbReference type="Proteomes" id="UP000275719"/>
    </source>
</evidence>
<evidence type="ECO:0000313" key="6">
    <source>
        <dbReference type="EMBL" id="RRJ91185.1"/>
    </source>
</evidence>
<accession>A0A3P3W7P1</accession>
<keyword evidence="4 6" id="KW-0503">Monooxygenase</keyword>
<keyword evidence="1" id="KW-0285">Flavoprotein</keyword>
<dbReference type="OrthoDB" id="9782160at2"/>
<evidence type="ECO:0000256" key="1">
    <source>
        <dbReference type="ARBA" id="ARBA00022630"/>
    </source>
</evidence>
<sequence length="454" mass="50891">MHWIVCESCLGIGKKKQKSSKKASQIESSNTFFKKCTKCDGKGIVSSAEFPKPDIQKFPHIAIIGLGIGGITLAVACLHRGIPFTIFERDDSFNSRSQGYGLTLQQASKITKALGIEHFENGIVSSRHIVHDISGNVLGTWGKRKWIPEENVNFSKKTNLHIARQELRLMLLNQLKNEKFIHWNHQLIDFDSDKNIGNTLHFLVDGVAKKFNADLIVGADGIRSVVRNQLLGSDYKPLRYLGCLVVLGICSLQKLQHLKSDLLDSATVFQTANGNERIYIMPYSQDSVMWQLSFPMDESDAIALSKKGATFLKQEAINRTDWHTPIPEIIFATDESLITGYPVYDREVLKTELTELDKPATLIGDAAHPMSPFKGQGANQAMLDGLALARKIYAKYKFKDYDKSSIRKVVLNDFEFDMISRSSIKVKESAAAAEFLHSTDVLIESDQPRRKIND</sequence>
<dbReference type="SUPFAM" id="SSF51905">
    <property type="entry name" value="FAD/NAD(P)-binding domain"/>
    <property type="match status" value="1"/>
</dbReference>
<reference evidence="6 7" key="1">
    <citation type="submission" date="2018-11" db="EMBL/GenBank/DDBJ databases">
        <title>Flavobacterium sp. nov., YIM 102701-2 draft genome.</title>
        <authorList>
            <person name="Li G."/>
            <person name="Jiang Y."/>
        </authorList>
    </citation>
    <scope>NUCLEOTIDE SEQUENCE [LARGE SCALE GENOMIC DNA]</scope>
    <source>
        <strain evidence="6 7">YIM 102701-2</strain>
    </source>
</reference>
<feature type="domain" description="FAD-binding" evidence="5">
    <location>
        <begin position="61"/>
        <end position="397"/>
    </location>
</feature>
<dbReference type="InterPro" id="IPR036188">
    <property type="entry name" value="FAD/NAD-bd_sf"/>
</dbReference>
<dbReference type="GO" id="GO:0004497">
    <property type="term" value="F:monooxygenase activity"/>
    <property type="evidence" value="ECO:0007669"/>
    <property type="project" value="UniProtKB-KW"/>
</dbReference>
<dbReference type="AlphaFoldDB" id="A0A3P3W7P1"/>
<dbReference type="InterPro" id="IPR002938">
    <property type="entry name" value="FAD-bd"/>
</dbReference>
<evidence type="ECO:0000259" key="5">
    <source>
        <dbReference type="Pfam" id="PF01494"/>
    </source>
</evidence>
<evidence type="ECO:0000256" key="2">
    <source>
        <dbReference type="ARBA" id="ARBA00022827"/>
    </source>
</evidence>
<gene>
    <name evidence="6" type="ORF">EG240_06685</name>
</gene>
<keyword evidence="7" id="KW-1185">Reference proteome</keyword>
<dbReference type="EMBL" id="RQVQ01000012">
    <property type="protein sequence ID" value="RRJ91185.1"/>
    <property type="molecule type" value="Genomic_DNA"/>
</dbReference>
<proteinExistence type="predicted"/>
<protein>
    <submittedName>
        <fullName evidence="6">FAD-dependent monooxygenase</fullName>
    </submittedName>
</protein>
<dbReference type="Gene3D" id="3.50.50.60">
    <property type="entry name" value="FAD/NAD(P)-binding domain"/>
    <property type="match status" value="1"/>
</dbReference>
<dbReference type="PANTHER" id="PTHR46972">
    <property type="entry name" value="MONOOXYGENASE ASQM-RELATED"/>
    <property type="match status" value="1"/>
</dbReference>
<dbReference type="GO" id="GO:0071949">
    <property type="term" value="F:FAD binding"/>
    <property type="evidence" value="ECO:0007669"/>
    <property type="project" value="InterPro"/>
</dbReference>
<name>A0A3P3W7P1_9FLAO</name>
<keyword evidence="2" id="KW-0274">FAD</keyword>
<evidence type="ECO:0000256" key="4">
    <source>
        <dbReference type="ARBA" id="ARBA00023033"/>
    </source>
</evidence>
<dbReference type="PANTHER" id="PTHR46972:SF1">
    <property type="entry name" value="FAD DEPENDENT OXIDOREDUCTASE DOMAIN-CONTAINING PROTEIN"/>
    <property type="match status" value="1"/>
</dbReference>
<comment type="caution">
    <text evidence="6">The sequence shown here is derived from an EMBL/GenBank/DDBJ whole genome shotgun (WGS) entry which is preliminary data.</text>
</comment>
<dbReference type="PRINTS" id="PR00420">
    <property type="entry name" value="RNGMNOXGNASE"/>
</dbReference>
<organism evidence="6 7">
    <name type="scientific">Paenimyroides tangerinum</name>
    <dbReference type="NCBI Taxonomy" id="2488728"/>
    <lineage>
        <taxon>Bacteria</taxon>
        <taxon>Pseudomonadati</taxon>
        <taxon>Bacteroidota</taxon>
        <taxon>Flavobacteriia</taxon>
        <taxon>Flavobacteriales</taxon>
        <taxon>Flavobacteriaceae</taxon>
        <taxon>Paenimyroides</taxon>
    </lineage>
</organism>